<gene>
    <name evidence="1" type="ORF">HNQ47_001633</name>
</gene>
<organism evidence="1 2">
    <name type="scientific">Catenisphaera adipataccumulans</name>
    <dbReference type="NCBI Taxonomy" id="700500"/>
    <lineage>
        <taxon>Bacteria</taxon>
        <taxon>Bacillati</taxon>
        <taxon>Bacillota</taxon>
        <taxon>Erysipelotrichia</taxon>
        <taxon>Erysipelotrichales</taxon>
        <taxon>Erysipelotrichaceae</taxon>
        <taxon>Catenisphaera</taxon>
    </lineage>
</organism>
<name>A0A7W8CXT9_9FIRM</name>
<sequence>MNNWGTFLFKCLMIGPKLQVDAFCTTTDAFRTLVRPAAVSNTPLHIRKGNVHGKKKFK</sequence>
<dbReference type="Proteomes" id="UP000539953">
    <property type="component" value="Unassembled WGS sequence"/>
</dbReference>
<evidence type="ECO:0000313" key="1">
    <source>
        <dbReference type="EMBL" id="MBB5183598.1"/>
    </source>
</evidence>
<evidence type="ECO:0000313" key="2">
    <source>
        <dbReference type="Proteomes" id="UP000539953"/>
    </source>
</evidence>
<comment type="caution">
    <text evidence="1">The sequence shown here is derived from an EMBL/GenBank/DDBJ whole genome shotgun (WGS) entry which is preliminary data.</text>
</comment>
<dbReference type="RefSeq" id="WP_183328897.1">
    <property type="nucleotide sequence ID" value="NZ_JACHHK010000006.1"/>
</dbReference>
<proteinExistence type="predicted"/>
<accession>A0A7W8CXT9</accession>
<reference evidence="1 2" key="1">
    <citation type="submission" date="2020-08" db="EMBL/GenBank/DDBJ databases">
        <title>Genomic Encyclopedia of Type Strains, Phase IV (KMG-IV): sequencing the most valuable type-strain genomes for metagenomic binning, comparative biology and taxonomic classification.</title>
        <authorList>
            <person name="Goeker M."/>
        </authorList>
    </citation>
    <scope>NUCLEOTIDE SEQUENCE [LARGE SCALE GENOMIC DNA]</scope>
    <source>
        <strain evidence="1 2">DSM 25799</strain>
    </source>
</reference>
<dbReference type="EMBL" id="JACHHK010000006">
    <property type="protein sequence ID" value="MBB5183598.1"/>
    <property type="molecule type" value="Genomic_DNA"/>
</dbReference>
<protein>
    <submittedName>
        <fullName evidence="1">Uncharacterized protein</fullName>
    </submittedName>
</protein>
<dbReference type="AlphaFoldDB" id="A0A7W8CXT9"/>
<keyword evidence="2" id="KW-1185">Reference proteome</keyword>